<dbReference type="Pfam" id="PF00395">
    <property type="entry name" value="SLH"/>
    <property type="match status" value="1"/>
</dbReference>
<dbReference type="AlphaFoldDB" id="A0A494X4L6"/>
<sequence length="35" mass="3804">MVAGYPDNTFRAEKPVTRAEAAAMVLRLLDAVGNR</sequence>
<protein>
    <submittedName>
        <fullName evidence="3">S-layer homology domain-containing protein</fullName>
    </submittedName>
</protein>
<proteinExistence type="predicted"/>
<organism evidence="3 4">
    <name type="scientific">Desulfofundulus salinus</name>
    <dbReference type="NCBI Taxonomy" id="2419843"/>
    <lineage>
        <taxon>Bacteria</taxon>
        <taxon>Bacillati</taxon>
        <taxon>Bacillota</taxon>
        <taxon>Clostridia</taxon>
        <taxon>Eubacteriales</taxon>
        <taxon>Peptococcaceae</taxon>
        <taxon>Desulfofundulus</taxon>
    </lineage>
</organism>
<dbReference type="InterPro" id="IPR001119">
    <property type="entry name" value="SLH_dom"/>
</dbReference>
<dbReference type="RefSeq" id="WP_121452488.1">
    <property type="nucleotide sequence ID" value="NZ_RBWE01000001.1"/>
</dbReference>
<evidence type="ECO:0000313" key="3">
    <source>
        <dbReference type="EMBL" id="RKO68107.1"/>
    </source>
</evidence>
<keyword evidence="1" id="KW-0677">Repeat</keyword>
<evidence type="ECO:0000313" key="4">
    <source>
        <dbReference type="Proteomes" id="UP000271256"/>
    </source>
</evidence>
<evidence type="ECO:0000256" key="1">
    <source>
        <dbReference type="ARBA" id="ARBA00022737"/>
    </source>
</evidence>
<comment type="caution">
    <text evidence="3">The sequence shown here is derived from an EMBL/GenBank/DDBJ whole genome shotgun (WGS) entry which is preliminary data.</text>
</comment>
<accession>A0A494X4L6</accession>
<keyword evidence="4" id="KW-1185">Reference proteome</keyword>
<reference evidence="3 4" key="1">
    <citation type="submission" date="2018-10" db="EMBL/GenBank/DDBJ databases">
        <authorList>
            <person name="Grouzdev D.S."/>
            <person name="Krutkina M.S."/>
            <person name="Tourova T.P."/>
            <person name="Nazina T.N."/>
        </authorList>
    </citation>
    <scope>NUCLEOTIDE SEQUENCE [LARGE SCALE GENOMIC DNA]</scope>
    <source>
        <strain evidence="3 4">435</strain>
    </source>
</reference>
<dbReference type="OrthoDB" id="174569at2"/>
<dbReference type="EMBL" id="RBWE01000001">
    <property type="protein sequence ID" value="RKO68107.1"/>
    <property type="molecule type" value="Genomic_DNA"/>
</dbReference>
<dbReference type="Proteomes" id="UP000271256">
    <property type="component" value="Unassembled WGS sequence"/>
</dbReference>
<evidence type="ECO:0000259" key="2">
    <source>
        <dbReference type="PROSITE" id="PS51272"/>
    </source>
</evidence>
<dbReference type="PROSITE" id="PS51272">
    <property type="entry name" value="SLH"/>
    <property type="match status" value="1"/>
</dbReference>
<gene>
    <name evidence="3" type="ORF">D7024_06315</name>
</gene>
<name>A0A494X4L6_9FIRM</name>
<feature type="domain" description="SLH" evidence="2">
    <location>
        <begin position="1"/>
        <end position="35"/>
    </location>
</feature>